<sequence>MHLKMKLESVEENLRSCNTTIQMEEENVKTLKQKESMVVKMMPNICKLDYYLKVVSKRETDIASASILPSTSEKTRNSMETMDKKKQELQRQIRMLSEGLQKLAVYFGDIARLSSLPEKLQTNSLQLKAVKDDISQLQNKIRFLDYEIEGLAEDIKYKSDRINKLINSNFQLQCKLAKKKTVEEQLCQTVEERRKTRDLLASKQTKEQLEGEISDLQMRKSAEDGRLGVLEEVVEQLEDKLNEDRYRNVDENYRACVIDLKTTEIANKDLEKFYNALDSAVIEFHKIKMEEINRIIYEYWTKIYKGNDIDFIEVRSEAPLSETSARRSYNYKVVMVSGGIEMDMRGHCSAGQMVLASLIIRLALAETFCLSCGVLALDEPTANLDYENKQGLASALTEIIDSKMEKYKQNSFQLIVITHDEAFVEMLEGSGYADHFYRVTKDDEGNSIINRKKISELQS</sequence>
<feature type="coiled-coil region" evidence="19">
    <location>
        <begin position="7"/>
        <end position="34"/>
    </location>
</feature>
<keyword evidence="17" id="KW-0469">Meiosis</keyword>
<comment type="cofactor">
    <cofactor evidence="1">
        <name>Zn(2+)</name>
        <dbReference type="ChEBI" id="CHEBI:29105"/>
    </cofactor>
</comment>
<evidence type="ECO:0000256" key="13">
    <source>
        <dbReference type="ARBA" id="ARBA00022842"/>
    </source>
</evidence>
<evidence type="ECO:0000313" key="21">
    <source>
        <dbReference type="Proteomes" id="UP001152320"/>
    </source>
</evidence>
<evidence type="ECO:0000256" key="19">
    <source>
        <dbReference type="SAM" id="Coils"/>
    </source>
</evidence>
<keyword evidence="11" id="KW-0862">Zinc</keyword>
<reference evidence="20" key="1">
    <citation type="submission" date="2021-10" db="EMBL/GenBank/DDBJ databases">
        <title>Tropical sea cucumber genome reveals ecological adaptation and Cuvierian tubules defense mechanism.</title>
        <authorList>
            <person name="Chen T."/>
        </authorList>
    </citation>
    <scope>NUCLEOTIDE SEQUENCE</scope>
    <source>
        <strain evidence="20">Nanhai2018</strain>
        <tissue evidence="20">Muscle</tissue>
    </source>
</reference>
<accession>A0A9Q1BRP9</accession>
<evidence type="ECO:0000256" key="14">
    <source>
        <dbReference type="ARBA" id="ARBA00023054"/>
    </source>
</evidence>
<dbReference type="PANTHER" id="PTHR18867:SF12">
    <property type="entry name" value="DNA REPAIR PROTEIN RAD50"/>
    <property type="match status" value="1"/>
</dbReference>
<dbReference type="EMBL" id="JAIZAY010000012">
    <property type="protein sequence ID" value="KAJ8031571.1"/>
    <property type="molecule type" value="Genomic_DNA"/>
</dbReference>
<dbReference type="GO" id="GO:0030870">
    <property type="term" value="C:Mre11 complex"/>
    <property type="evidence" value="ECO:0007669"/>
    <property type="project" value="TreeGrafter"/>
</dbReference>
<comment type="similarity">
    <text evidence="4">Belongs to the SMC family. RAD50 subfamily.</text>
</comment>
<dbReference type="Proteomes" id="UP001152320">
    <property type="component" value="Chromosome 12"/>
</dbReference>
<evidence type="ECO:0000256" key="2">
    <source>
        <dbReference type="ARBA" id="ARBA00004123"/>
    </source>
</evidence>
<dbReference type="GO" id="GO:0000794">
    <property type="term" value="C:condensed nuclear chromosome"/>
    <property type="evidence" value="ECO:0007669"/>
    <property type="project" value="TreeGrafter"/>
</dbReference>
<evidence type="ECO:0000256" key="4">
    <source>
        <dbReference type="ARBA" id="ARBA00009439"/>
    </source>
</evidence>
<dbReference type="PANTHER" id="PTHR18867">
    <property type="entry name" value="RAD50"/>
    <property type="match status" value="1"/>
</dbReference>
<gene>
    <name evidence="20" type="ORF">HOLleu_24802</name>
</gene>
<dbReference type="InterPro" id="IPR027417">
    <property type="entry name" value="P-loop_NTPase"/>
</dbReference>
<comment type="catalytic activity">
    <reaction evidence="18">
        <text>ATP + H2O = ADP + phosphate + H(+)</text>
        <dbReference type="Rhea" id="RHEA:13065"/>
        <dbReference type="ChEBI" id="CHEBI:15377"/>
        <dbReference type="ChEBI" id="CHEBI:15378"/>
        <dbReference type="ChEBI" id="CHEBI:30616"/>
        <dbReference type="ChEBI" id="CHEBI:43474"/>
        <dbReference type="ChEBI" id="CHEBI:456216"/>
    </reaction>
</comment>
<keyword evidence="14 19" id="KW-0175">Coiled coil</keyword>
<dbReference type="GO" id="GO:0000722">
    <property type="term" value="P:telomere maintenance via recombination"/>
    <property type="evidence" value="ECO:0007669"/>
    <property type="project" value="TreeGrafter"/>
</dbReference>
<name>A0A9Q1BRP9_HOLLE</name>
<dbReference type="GO" id="GO:0043047">
    <property type="term" value="F:single-stranded telomeric DNA binding"/>
    <property type="evidence" value="ECO:0007669"/>
    <property type="project" value="TreeGrafter"/>
</dbReference>
<protein>
    <recommendedName>
        <fullName evidence="5">DNA repair protein RAD50</fullName>
    </recommendedName>
</protein>
<comment type="caution">
    <text evidence="20">The sequence shown here is derived from an EMBL/GenBank/DDBJ whole genome shotgun (WGS) entry which is preliminary data.</text>
</comment>
<evidence type="ECO:0000256" key="6">
    <source>
        <dbReference type="ARBA" id="ARBA00022454"/>
    </source>
</evidence>
<evidence type="ECO:0000313" key="20">
    <source>
        <dbReference type="EMBL" id="KAJ8031571.1"/>
    </source>
</evidence>
<dbReference type="SUPFAM" id="SSF52540">
    <property type="entry name" value="P-loop containing nucleoside triphosphate hydrolases"/>
    <property type="match status" value="1"/>
</dbReference>
<proteinExistence type="inferred from homology"/>
<evidence type="ECO:0000256" key="9">
    <source>
        <dbReference type="ARBA" id="ARBA00022763"/>
    </source>
</evidence>
<keyword evidence="10" id="KW-0378">Hydrolase</keyword>
<keyword evidence="21" id="KW-1185">Reference proteome</keyword>
<dbReference type="FunFam" id="3.40.50.300:FF:000593">
    <property type="entry name" value="DNA repair protein RAD50"/>
    <property type="match status" value="1"/>
</dbReference>
<evidence type="ECO:0000256" key="17">
    <source>
        <dbReference type="ARBA" id="ARBA00023254"/>
    </source>
</evidence>
<feature type="coiled-coil region" evidence="19">
    <location>
        <begin position="199"/>
        <end position="247"/>
    </location>
</feature>
<evidence type="ECO:0000256" key="8">
    <source>
        <dbReference type="ARBA" id="ARBA00022741"/>
    </source>
</evidence>
<dbReference type="GO" id="GO:0006302">
    <property type="term" value="P:double-strand break repair"/>
    <property type="evidence" value="ECO:0007669"/>
    <property type="project" value="TreeGrafter"/>
</dbReference>
<keyword evidence="12" id="KW-0067">ATP-binding</keyword>
<evidence type="ECO:0000256" key="5">
    <source>
        <dbReference type="ARBA" id="ARBA00017893"/>
    </source>
</evidence>
<dbReference type="AlphaFoldDB" id="A0A9Q1BRP9"/>
<keyword evidence="9" id="KW-0227">DNA damage</keyword>
<evidence type="ECO:0000256" key="3">
    <source>
        <dbReference type="ARBA" id="ARBA00004286"/>
    </source>
</evidence>
<dbReference type="GO" id="GO:0003691">
    <property type="term" value="F:double-stranded telomeric DNA binding"/>
    <property type="evidence" value="ECO:0007669"/>
    <property type="project" value="TreeGrafter"/>
</dbReference>
<dbReference type="GO" id="GO:0016787">
    <property type="term" value="F:hydrolase activity"/>
    <property type="evidence" value="ECO:0007669"/>
    <property type="project" value="UniProtKB-KW"/>
</dbReference>
<dbReference type="OrthoDB" id="18797at2759"/>
<evidence type="ECO:0000256" key="10">
    <source>
        <dbReference type="ARBA" id="ARBA00022801"/>
    </source>
</evidence>
<keyword evidence="8" id="KW-0547">Nucleotide-binding</keyword>
<dbReference type="GO" id="GO:0070192">
    <property type="term" value="P:chromosome organization involved in meiotic cell cycle"/>
    <property type="evidence" value="ECO:0007669"/>
    <property type="project" value="TreeGrafter"/>
</dbReference>
<evidence type="ECO:0000256" key="15">
    <source>
        <dbReference type="ARBA" id="ARBA00023204"/>
    </source>
</evidence>
<evidence type="ECO:0000256" key="18">
    <source>
        <dbReference type="ARBA" id="ARBA00049360"/>
    </source>
</evidence>
<keyword evidence="15" id="KW-0234">DNA repair</keyword>
<evidence type="ECO:0000256" key="1">
    <source>
        <dbReference type="ARBA" id="ARBA00001947"/>
    </source>
</evidence>
<organism evidence="20 21">
    <name type="scientific">Holothuria leucospilota</name>
    <name type="common">Black long sea cucumber</name>
    <name type="synonym">Mertensiothuria leucospilota</name>
    <dbReference type="NCBI Taxonomy" id="206669"/>
    <lineage>
        <taxon>Eukaryota</taxon>
        <taxon>Metazoa</taxon>
        <taxon>Echinodermata</taxon>
        <taxon>Eleutherozoa</taxon>
        <taxon>Echinozoa</taxon>
        <taxon>Holothuroidea</taxon>
        <taxon>Aspidochirotacea</taxon>
        <taxon>Aspidochirotida</taxon>
        <taxon>Holothuriidae</taxon>
        <taxon>Holothuria</taxon>
    </lineage>
</organism>
<evidence type="ECO:0000256" key="11">
    <source>
        <dbReference type="ARBA" id="ARBA00022833"/>
    </source>
</evidence>
<dbReference type="Gene3D" id="3.40.50.300">
    <property type="entry name" value="P-loop containing nucleotide triphosphate hydrolases"/>
    <property type="match status" value="1"/>
</dbReference>
<evidence type="ECO:0000256" key="7">
    <source>
        <dbReference type="ARBA" id="ARBA00022723"/>
    </source>
</evidence>
<dbReference type="GO" id="GO:0051880">
    <property type="term" value="F:G-quadruplex DNA binding"/>
    <property type="evidence" value="ECO:0007669"/>
    <property type="project" value="TreeGrafter"/>
</dbReference>
<keyword evidence="6" id="KW-0158">Chromosome</keyword>
<evidence type="ECO:0000256" key="16">
    <source>
        <dbReference type="ARBA" id="ARBA00023242"/>
    </source>
</evidence>
<keyword evidence="16" id="KW-0539">Nucleus</keyword>
<keyword evidence="13" id="KW-0460">Magnesium</keyword>
<comment type="subcellular location">
    <subcellularLocation>
        <location evidence="3">Chromosome</location>
    </subcellularLocation>
    <subcellularLocation>
        <location evidence="2">Nucleus</location>
    </subcellularLocation>
</comment>
<dbReference type="GO" id="GO:0046872">
    <property type="term" value="F:metal ion binding"/>
    <property type="evidence" value="ECO:0007669"/>
    <property type="project" value="UniProtKB-KW"/>
</dbReference>
<evidence type="ECO:0000256" key="12">
    <source>
        <dbReference type="ARBA" id="ARBA00022840"/>
    </source>
</evidence>
<dbReference type="GO" id="GO:0005524">
    <property type="term" value="F:ATP binding"/>
    <property type="evidence" value="ECO:0007669"/>
    <property type="project" value="UniProtKB-KW"/>
</dbReference>
<keyword evidence="7" id="KW-0479">Metal-binding</keyword>
<dbReference type="GO" id="GO:0007004">
    <property type="term" value="P:telomere maintenance via telomerase"/>
    <property type="evidence" value="ECO:0007669"/>
    <property type="project" value="TreeGrafter"/>
</dbReference>
<feature type="coiled-coil region" evidence="19">
    <location>
        <begin position="72"/>
        <end position="154"/>
    </location>
</feature>